<accession>A0A1C4E9Q6</accession>
<dbReference type="EMBL" id="FMBE01000013">
    <property type="protein sequence ID" value="SCC40349.1"/>
    <property type="molecule type" value="Genomic_DNA"/>
</dbReference>
<name>A0A1C4E9Q6_9BACI</name>
<evidence type="ECO:0000313" key="2">
    <source>
        <dbReference type="Proteomes" id="UP000196052"/>
    </source>
</evidence>
<reference evidence="2" key="1">
    <citation type="submission" date="2016-08" db="EMBL/GenBank/DDBJ databases">
        <authorList>
            <person name="Loux V."/>
            <person name="Rue O."/>
        </authorList>
    </citation>
    <scope>NUCLEOTIDE SEQUENCE [LARGE SCALE GENOMIC DNA]</scope>
    <source>
        <strain evidence="2">INRA Bc05-F1</strain>
    </source>
</reference>
<dbReference type="Proteomes" id="UP000196052">
    <property type="component" value="Unassembled WGS sequence"/>
</dbReference>
<evidence type="ECO:0000313" key="1">
    <source>
        <dbReference type="EMBL" id="SCC40349.1"/>
    </source>
</evidence>
<protein>
    <submittedName>
        <fullName evidence="1">Uncharacterized protein</fullName>
    </submittedName>
</protein>
<organism evidence="1 2">
    <name type="scientific">Bacillus wiedmannii</name>
    <dbReference type="NCBI Taxonomy" id="1890302"/>
    <lineage>
        <taxon>Bacteria</taxon>
        <taxon>Bacillati</taxon>
        <taxon>Bacillota</taxon>
        <taxon>Bacilli</taxon>
        <taxon>Bacillales</taxon>
        <taxon>Bacillaceae</taxon>
        <taxon>Bacillus</taxon>
        <taxon>Bacillus cereus group</taxon>
    </lineage>
</organism>
<sequence>MIDEMHRGSTAHPST</sequence>
<gene>
    <name evidence="1" type="ORF">BC05F1_03316</name>
</gene>
<proteinExistence type="predicted"/>